<feature type="transmembrane region" description="Helical" evidence="1">
    <location>
        <begin position="6"/>
        <end position="26"/>
    </location>
</feature>
<sequence>MMLGIVVGIVGIIVTVISIVVTVVSIRHDDKKDRIN</sequence>
<accession>A0A174A090</accession>
<evidence type="ECO:0000256" key="1">
    <source>
        <dbReference type="SAM" id="Phobius"/>
    </source>
</evidence>
<proteinExistence type="predicted"/>
<keyword evidence="1" id="KW-1133">Transmembrane helix</keyword>
<organism evidence="2 3">
    <name type="scientific">Hungatella hathewayi</name>
    <dbReference type="NCBI Taxonomy" id="154046"/>
    <lineage>
        <taxon>Bacteria</taxon>
        <taxon>Bacillati</taxon>
        <taxon>Bacillota</taxon>
        <taxon>Clostridia</taxon>
        <taxon>Lachnospirales</taxon>
        <taxon>Lachnospiraceae</taxon>
        <taxon>Hungatella</taxon>
    </lineage>
</organism>
<name>A0A174A090_9FIRM</name>
<dbReference type="Proteomes" id="UP000095651">
    <property type="component" value="Unassembled WGS sequence"/>
</dbReference>
<keyword evidence="1" id="KW-0812">Transmembrane</keyword>
<evidence type="ECO:0000313" key="2">
    <source>
        <dbReference type="EMBL" id="CUN81563.1"/>
    </source>
</evidence>
<keyword evidence="1" id="KW-0472">Membrane</keyword>
<protein>
    <submittedName>
        <fullName evidence="2">Uncharacterized protein</fullName>
    </submittedName>
</protein>
<dbReference type="EMBL" id="CYZE01000002">
    <property type="protein sequence ID" value="CUN81563.1"/>
    <property type="molecule type" value="Genomic_DNA"/>
</dbReference>
<gene>
    <name evidence="2" type="ORF">ERS852407_01167</name>
</gene>
<dbReference type="AlphaFoldDB" id="A0A174A090"/>
<reference evidence="2 3" key="1">
    <citation type="submission" date="2015-09" db="EMBL/GenBank/DDBJ databases">
        <authorList>
            <consortium name="Pathogen Informatics"/>
        </authorList>
    </citation>
    <scope>NUCLEOTIDE SEQUENCE [LARGE SCALE GENOMIC DNA]</scope>
    <source>
        <strain evidence="2 3">2789STDY5608850</strain>
    </source>
</reference>
<evidence type="ECO:0000313" key="3">
    <source>
        <dbReference type="Proteomes" id="UP000095651"/>
    </source>
</evidence>